<dbReference type="Gene3D" id="3.40.50.300">
    <property type="entry name" value="P-loop containing nucleotide triphosphate hydrolases"/>
    <property type="match status" value="1"/>
</dbReference>
<dbReference type="Proteomes" id="UP001220658">
    <property type="component" value="Unassembled WGS sequence"/>
</dbReference>
<comment type="similarity">
    <text evidence="2 9">Belongs to the TRAFAC class OBG-HflX-like GTPase superfamily. OBG GTPase family.</text>
</comment>
<evidence type="ECO:0000256" key="3">
    <source>
        <dbReference type="ARBA" id="ARBA00022490"/>
    </source>
</evidence>
<dbReference type="Gene3D" id="3.30.300.350">
    <property type="entry name" value="GTP-binding protein OBG, C-terminal domain"/>
    <property type="match status" value="1"/>
</dbReference>
<evidence type="ECO:0000259" key="12">
    <source>
        <dbReference type="PROSITE" id="PS51883"/>
    </source>
</evidence>
<evidence type="ECO:0000256" key="1">
    <source>
        <dbReference type="ARBA" id="ARBA00001946"/>
    </source>
</evidence>
<dbReference type="Pfam" id="PF01926">
    <property type="entry name" value="MMR_HSR1"/>
    <property type="match status" value="1"/>
</dbReference>
<dbReference type="PIRSF" id="PIRSF002401">
    <property type="entry name" value="GTP_bd_Obg/CgtA"/>
    <property type="match status" value="1"/>
</dbReference>
<dbReference type="EMBL" id="JAQNCK010000017">
    <property type="protein sequence ID" value="MDC0828459.1"/>
    <property type="molecule type" value="Genomic_DNA"/>
</dbReference>
<accession>A0A1Y3VLZ5</accession>
<dbReference type="PROSITE" id="PS51883">
    <property type="entry name" value="OBG"/>
    <property type="match status" value="1"/>
</dbReference>
<dbReference type="CDD" id="cd01898">
    <property type="entry name" value="Obg"/>
    <property type="match status" value="1"/>
</dbReference>
<evidence type="ECO:0000256" key="8">
    <source>
        <dbReference type="ARBA" id="ARBA00023134"/>
    </source>
</evidence>
<evidence type="ECO:0000256" key="6">
    <source>
        <dbReference type="ARBA" id="ARBA00022801"/>
    </source>
</evidence>
<evidence type="ECO:0000313" key="15">
    <source>
        <dbReference type="Proteomes" id="UP000195447"/>
    </source>
</evidence>
<evidence type="ECO:0000259" key="10">
    <source>
        <dbReference type="PROSITE" id="PS51710"/>
    </source>
</evidence>
<dbReference type="NCBIfam" id="NF008955">
    <property type="entry name" value="PRK12297.1"/>
    <property type="match status" value="1"/>
</dbReference>
<feature type="binding site" evidence="9">
    <location>
        <begin position="309"/>
        <end position="311"/>
    </location>
    <ligand>
        <name>GTP</name>
        <dbReference type="ChEBI" id="CHEBI:37565"/>
    </ligand>
</feature>
<comment type="cofactor">
    <cofactor evidence="1 9">
        <name>Mg(2+)</name>
        <dbReference type="ChEBI" id="CHEBI:18420"/>
    </cofactor>
</comment>
<dbReference type="InterPro" id="IPR031167">
    <property type="entry name" value="G_OBG"/>
</dbReference>
<comment type="caution">
    <text evidence="14">The sequence shown here is derived from an EMBL/GenBank/DDBJ whole genome shotgun (WGS) entry which is preliminary data.</text>
</comment>
<dbReference type="NCBIfam" id="NF008956">
    <property type="entry name" value="PRK12299.1"/>
    <property type="match status" value="1"/>
</dbReference>
<dbReference type="EMBL" id="NFKM01000004">
    <property type="protein sequence ID" value="OUP61366.1"/>
    <property type="molecule type" value="Genomic_DNA"/>
</dbReference>
<sequence length="427" mass="47333">MFVDQVKVHIKAGRGGDGIVSFRHEKYVAYGGPFGGDGGDGGNVIFEADPGMTTLLDLRYHRKVFATPGEKGKNKKMHGANGEDKIVKVPLGTIVKVAETGQIVADLTKPHQQQIVAHGGKGGRGNFHFKSSRNTAPKYAEDGKPGDEFDAIVELRVLADVGLVGFPSVGKSTFLDAVSRARPEIGDYPFTTIHPNVGVVQTKDGRSFILADLPGLIEGASTGKGLGHQFLKHIERCRVILHVIDMGSSEGRDPLEDYEIINNELKDYQMRLLERPQIVVANKMDLDNAKENLERFKKKYPDVEVFETTTIIHEGLDPVLRKAADLLATTPTFPIMDDEGTESSVLYTFEEKRPEIEVTQVEDHVWQVTGTKIERAFNINKLNTEEDFYLFADRMRYMGIDAALREAGCMDGDTVQLCGFEFEFIEN</sequence>
<comment type="function">
    <text evidence="9">An essential GTPase which binds GTP, GDP and possibly (p)ppGpp with moderate affinity, with high nucleotide exchange rates and a fairly low GTP hydrolysis rate. Plays a role in control of the cell cycle, stress response, ribosome biogenesis and in those bacteria that undergo differentiation, in morphogenesis control.</text>
</comment>
<dbReference type="HAMAP" id="MF_01454">
    <property type="entry name" value="GTPase_Obg"/>
    <property type="match status" value="1"/>
</dbReference>
<keyword evidence="6 9" id="KW-0378">Hydrolase</keyword>
<feature type="binding site" evidence="9">
    <location>
        <position position="192"/>
    </location>
    <ligand>
        <name>Mg(2+)</name>
        <dbReference type="ChEBI" id="CHEBI:18420"/>
    </ligand>
</feature>
<feature type="binding site" evidence="9">
    <location>
        <begin position="190"/>
        <end position="194"/>
    </location>
    <ligand>
        <name>GTP</name>
        <dbReference type="ChEBI" id="CHEBI:37565"/>
    </ligand>
</feature>
<gene>
    <name evidence="14" type="primary">obgE</name>
    <name evidence="9" type="synonym">obg</name>
    <name evidence="14" type="ORF">B5F14_03380</name>
    <name evidence="13" type="ORF">POG00_07000</name>
</gene>
<name>A0A1Y3VLZ5_9FIRM</name>
<keyword evidence="4 9" id="KW-0479">Metal-binding</keyword>
<evidence type="ECO:0000256" key="5">
    <source>
        <dbReference type="ARBA" id="ARBA00022741"/>
    </source>
</evidence>
<feature type="domain" description="Obg" evidence="12">
    <location>
        <begin position="1"/>
        <end position="158"/>
    </location>
</feature>
<dbReference type="InterPro" id="IPR015349">
    <property type="entry name" value="OCT_dom"/>
</dbReference>
<organism evidence="14 15">
    <name type="scientific">Faecalitalea cylindroides</name>
    <dbReference type="NCBI Taxonomy" id="39483"/>
    <lineage>
        <taxon>Bacteria</taxon>
        <taxon>Bacillati</taxon>
        <taxon>Bacillota</taxon>
        <taxon>Erysipelotrichia</taxon>
        <taxon>Erysipelotrichales</taxon>
        <taxon>Erysipelotrichaceae</taxon>
        <taxon>Faecalitalea</taxon>
    </lineage>
</organism>
<dbReference type="GO" id="GO:0000287">
    <property type="term" value="F:magnesium ion binding"/>
    <property type="evidence" value="ECO:0007669"/>
    <property type="project" value="InterPro"/>
</dbReference>
<keyword evidence="5 9" id="KW-0547">Nucleotide-binding</keyword>
<dbReference type="PROSITE" id="PS51710">
    <property type="entry name" value="G_OBG"/>
    <property type="match status" value="1"/>
</dbReference>
<keyword evidence="8 9" id="KW-0342">GTP-binding</keyword>
<dbReference type="GO" id="GO:0042254">
    <property type="term" value="P:ribosome biogenesis"/>
    <property type="evidence" value="ECO:0007669"/>
    <property type="project" value="UniProtKB-UniRule"/>
</dbReference>
<dbReference type="Proteomes" id="UP000195447">
    <property type="component" value="Unassembled WGS sequence"/>
</dbReference>
<dbReference type="GO" id="GO:0005525">
    <property type="term" value="F:GTP binding"/>
    <property type="evidence" value="ECO:0007669"/>
    <property type="project" value="UniProtKB-UniRule"/>
</dbReference>
<evidence type="ECO:0000313" key="13">
    <source>
        <dbReference type="EMBL" id="MDC0828459.1"/>
    </source>
</evidence>
<dbReference type="SUPFAM" id="SSF52540">
    <property type="entry name" value="P-loop containing nucleoside triphosphate hydrolases"/>
    <property type="match status" value="1"/>
</dbReference>
<evidence type="ECO:0000256" key="4">
    <source>
        <dbReference type="ARBA" id="ARBA00022723"/>
    </source>
</evidence>
<dbReference type="InterPro" id="IPR006073">
    <property type="entry name" value="GTP-bd"/>
</dbReference>
<dbReference type="FunFam" id="2.70.210.12:FF:000001">
    <property type="entry name" value="GTPase Obg"/>
    <property type="match status" value="1"/>
</dbReference>
<dbReference type="Pfam" id="PF09269">
    <property type="entry name" value="DUF1967"/>
    <property type="match status" value="1"/>
</dbReference>
<dbReference type="NCBIfam" id="TIGR03595">
    <property type="entry name" value="Obg_CgtA_exten"/>
    <property type="match status" value="1"/>
</dbReference>
<dbReference type="PROSITE" id="PS00905">
    <property type="entry name" value="GTP1_OBG"/>
    <property type="match status" value="1"/>
</dbReference>
<feature type="binding site" evidence="9">
    <location>
        <begin position="212"/>
        <end position="215"/>
    </location>
    <ligand>
        <name>GTP</name>
        <dbReference type="ChEBI" id="CHEBI:37565"/>
    </ligand>
</feature>
<feature type="domain" description="OBG-type G" evidence="10">
    <location>
        <begin position="159"/>
        <end position="328"/>
    </location>
</feature>
<dbReference type="EC" id="3.6.5.-" evidence="9"/>
<feature type="binding site" evidence="9">
    <location>
        <begin position="282"/>
        <end position="285"/>
    </location>
    <ligand>
        <name>GTP</name>
        <dbReference type="ChEBI" id="CHEBI:37565"/>
    </ligand>
</feature>
<dbReference type="InterPro" id="IPR036346">
    <property type="entry name" value="GTP-bd_prot_GTP1/OBG_C_sf"/>
</dbReference>
<dbReference type="GO" id="GO:0005737">
    <property type="term" value="C:cytoplasm"/>
    <property type="evidence" value="ECO:0007669"/>
    <property type="project" value="UniProtKB-SubCell"/>
</dbReference>
<dbReference type="InterPro" id="IPR006169">
    <property type="entry name" value="GTP1_OBG_dom"/>
</dbReference>
<keyword evidence="3 9" id="KW-0963">Cytoplasm</keyword>
<dbReference type="NCBIfam" id="TIGR00231">
    <property type="entry name" value="small_GTP"/>
    <property type="match status" value="1"/>
</dbReference>
<dbReference type="PANTHER" id="PTHR11702:SF31">
    <property type="entry name" value="MITOCHONDRIAL RIBOSOME-ASSOCIATED GTPASE 2"/>
    <property type="match status" value="1"/>
</dbReference>
<dbReference type="SUPFAM" id="SSF102741">
    <property type="entry name" value="Obg GTP-binding protein C-terminal domain"/>
    <property type="match status" value="1"/>
</dbReference>
<dbReference type="PROSITE" id="PS51881">
    <property type="entry name" value="OCT"/>
    <property type="match status" value="1"/>
</dbReference>
<dbReference type="InterPro" id="IPR027417">
    <property type="entry name" value="P-loop_NTPase"/>
</dbReference>
<dbReference type="GO" id="GO:0003924">
    <property type="term" value="F:GTPase activity"/>
    <property type="evidence" value="ECO:0007669"/>
    <property type="project" value="UniProtKB-UniRule"/>
</dbReference>
<reference evidence="14" key="2">
    <citation type="journal article" date="2018" name="BMC Genomics">
        <title>Whole genome sequencing and function prediction of 133 gut anaerobes isolated from chicken caecum in pure cultures.</title>
        <authorList>
            <person name="Medvecky M."/>
            <person name="Cejkova D."/>
            <person name="Polansky O."/>
            <person name="Karasova D."/>
            <person name="Kubasova T."/>
            <person name="Cizek A."/>
            <person name="Rychlik I."/>
        </authorList>
    </citation>
    <scope>NUCLEOTIDE SEQUENCE</scope>
    <source>
        <strain evidence="14">An178</strain>
    </source>
</reference>
<dbReference type="PANTHER" id="PTHR11702">
    <property type="entry name" value="DEVELOPMENTALLY REGULATED GTP-BINDING PROTEIN-RELATED"/>
    <property type="match status" value="1"/>
</dbReference>
<dbReference type="InterPro" id="IPR014100">
    <property type="entry name" value="GTP-bd_Obg/CgtA"/>
</dbReference>
<dbReference type="AlphaFoldDB" id="A0A1Y3VLZ5"/>
<comment type="subunit">
    <text evidence="9">Monomer.</text>
</comment>
<dbReference type="SUPFAM" id="SSF82051">
    <property type="entry name" value="Obg GTP-binding protein N-terminal domain"/>
    <property type="match status" value="1"/>
</dbReference>
<dbReference type="Gene3D" id="2.70.210.12">
    <property type="entry name" value="GTP1/OBG domain"/>
    <property type="match status" value="1"/>
</dbReference>
<reference evidence="15" key="1">
    <citation type="submission" date="2017-04" db="EMBL/GenBank/DDBJ databases">
        <title>Function of individual gut microbiota members based on whole genome sequencing of pure cultures obtained from chicken caecum.</title>
        <authorList>
            <person name="Medvecky M."/>
            <person name="Cejkova D."/>
            <person name="Polansky O."/>
            <person name="Karasova D."/>
            <person name="Kubasova T."/>
            <person name="Cizek A."/>
            <person name="Rychlik I."/>
        </authorList>
    </citation>
    <scope>NUCLEOTIDE SEQUENCE [LARGE SCALE GENOMIC DNA]</scope>
    <source>
        <strain evidence="15">An178</strain>
    </source>
</reference>
<dbReference type="NCBIfam" id="TIGR02729">
    <property type="entry name" value="Obg_CgtA"/>
    <property type="match status" value="1"/>
</dbReference>
<feature type="domain" description="OCT" evidence="11">
    <location>
        <begin position="348"/>
        <end position="426"/>
    </location>
</feature>
<dbReference type="Pfam" id="PF01018">
    <property type="entry name" value="GTP1_OBG"/>
    <property type="match status" value="1"/>
</dbReference>
<proteinExistence type="inferred from homology"/>
<evidence type="ECO:0000259" key="11">
    <source>
        <dbReference type="PROSITE" id="PS51881"/>
    </source>
</evidence>
<dbReference type="PRINTS" id="PR00326">
    <property type="entry name" value="GTP1OBG"/>
</dbReference>
<dbReference type="InterPro" id="IPR045086">
    <property type="entry name" value="OBG_GTPase"/>
</dbReference>
<evidence type="ECO:0000256" key="9">
    <source>
        <dbReference type="HAMAP-Rule" id="MF_01454"/>
    </source>
</evidence>
<keyword evidence="15" id="KW-1185">Reference proteome</keyword>
<dbReference type="InterPro" id="IPR036726">
    <property type="entry name" value="GTP1_OBG_dom_sf"/>
</dbReference>
<keyword evidence="7 9" id="KW-0460">Magnesium</keyword>
<evidence type="ECO:0000313" key="14">
    <source>
        <dbReference type="EMBL" id="OUP61366.1"/>
    </source>
</evidence>
<dbReference type="NCBIfam" id="NF008954">
    <property type="entry name" value="PRK12296.1"/>
    <property type="match status" value="1"/>
</dbReference>
<evidence type="ECO:0000256" key="7">
    <source>
        <dbReference type="ARBA" id="ARBA00022842"/>
    </source>
</evidence>
<comment type="subcellular location">
    <subcellularLocation>
        <location evidence="9">Cytoplasm</location>
    </subcellularLocation>
</comment>
<dbReference type="InterPro" id="IPR006074">
    <property type="entry name" value="GTP1-OBG_CS"/>
</dbReference>
<feature type="binding site" evidence="9">
    <location>
        <begin position="165"/>
        <end position="172"/>
    </location>
    <ligand>
        <name>GTP</name>
        <dbReference type="ChEBI" id="CHEBI:37565"/>
    </ligand>
</feature>
<feature type="binding site" evidence="9">
    <location>
        <position position="172"/>
    </location>
    <ligand>
        <name>Mg(2+)</name>
        <dbReference type="ChEBI" id="CHEBI:18420"/>
    </ligand>
</feature>
<dbReference type="InterPro" id="IPR005225">
    <property type="entry name" value="Small_GTP-bd"/>
</dbReference>
<protein>
    <recommendedName>
        <fullName evidence="9">GTPase Obg</fullName>
        <ecNumber evidence="9">3.6.5.-</ecNumber>
    </recommendedName>
    <alternativeName>
        <fullName evidence="9">GTP-binding protein Obg</fullName>
    </alternativeName>
</protein>
<evidence type="ECO:0000256" key="2">
    <source>
        <dbReference type="ARBA" id="ARBA00007699"/>
    </source>
</evidence>
<reference evidence="13" key="3">
    <citation type="submission" date="2023-01" db="EMBL/GenBank/DDBJ databases">
        <title>Human gut microbiome strain richness.</title>
        <authorList>
            <person name="Chen-Liaw A."/>
        </authorList>
    </citation>
    <scope>NUCLEOTIDE SEQUENCE</scope>
    <source>
        <strain evidence="13">D55st1_G4_D55t1_190419</strain>
    </source>
</reference>
<dbReference type="RefSeq" id="WP_015535858.1">
    <property type="nucleotide sequence ID" value="NZ_CALHAA010000023.1"/>
</dbReference>